<dbReference type="InterPro" id="IPR005632">
    <property type="entry name" value="Chaperone_Skp"/>
</dbReference>
<dbReference type="InterPro" id="IPR024930">
    <property type="entry name" value="Skp_dom_sf"/>
</dbReference>
<comment type="similarity">
    <text evidence="1">Belongs to the Skp family.</text>
</comment>
<sequence length="200" mass="23290">MKNISLVLNAVLILAVIILFILVLGNKKNTTARGEIRGNDSTYSDRLPIAYINIDSLLLNYQFAKESNESLMKRQEDSRLDLNLKARQLQAEMADFQKKLQNNAFLSRERAEQEQNRLMRKEQDLQQLNAKLSQELMDVQQKVSEQLRDSINIFLKEYNKDKKFELILSNTSSDNILIANEAYDITKEVTEELNKRYSKK</sequence>
<reference evidence="5" key="1">
    <citation type="submission" date="2019-08" db="EMBL/GenBank/DDBJ databases">
        <authorList>
            <person name="Kucharzyk K."/>
            <person name="Murdoch R.W."/>
            <person name="Higgins S."/>
            <person name="Loffler F."/>
        </authorList>
    </citation>
    <scope>NUCLEOTIDE SEQUENCE</scope>
</reference>
<keyword evidence="3" id="KW-0175">Coiled coil</keyword>
<dbReference type="SMART" id="SM00935">
    <property type="entry name" value="OmpH"/>
    <property type="match status" value="1"/>
</dbReference>
<dbReference type="PANTHER" id="PTHR35089">
    <property type="entry name" value="CHAPERONE PROTEIN SKP"/>
    <property type="match status" value="1"/>
</dbReference>
<dbReference type="GO" id="GO:0050821">
    <property type="term" value="P:protein stabilization"/>
    <property type="evidence" value="ECO:0007669"/>
    <property type="project" value="TreeGrafter"/>
</dbReference>
<keyword evidence="4" id="KW-1133">Transmembrane helix</keyword>
<protein>
    <recommendedName>
        <fullName evidence="6">Chaperone protein Skp</fullName>
    </recommendedName>
</protein>
<gene>
    <name evidence="5" type="ORF">SDC9_150280</name>
</gene>
<evidence type="ECO:0000313" key="5">
    <source>
        <dbReference type="EMBL" id="MPN03057.1"/>
    </source>
</evidence>
<comment type="caution">
    <text evidence="5">The sequence shown here is derived from an EMBL/GenBank/DDBJ whole genome shotgun (WGS) entry which is preliminary data.</text>
</comment>
<accession>A0A645EMM6</accession>
<dbReference type="GO" id="GO:0051082">
    <property type="term" value="F:unfolded protein binding"/>
    <property type="evidence" value="ECO:0007669"/>
    <property type="project" value="InterPro"/>
</dbReference>
<keyword evidence="4" id="KW-0812">Transmembrane</keyword>
<evidence type="ECO:0000256" key="1">
    <source>
        <dbReference type="ARBA" id="ARBA00009091"/>
    </source>
</evidence>
<dbReference type="PANTHER" id="PTHR35089:SF1">
    <property type="entry name" value="CHAPERONE PROTEIN SKP"/>
    <property type="match status" value="1"/>
</dbReference>
<feature type="coiled-coil region" evidence="3">
    <location>
        <begin position="72"/>
        <end position="149"/>
    </location>
</feature>
<feature type="transmembrane region" description="Helical" evidence="4">
    <location>
        <begin position="6"/>
        <end position="25"/>
    </location>
</feature>
<dbReference type="EMBL" id="VSSQ01049001">
    <property type="protein sequence ID" value="MPN03057.1"/>
    <property type="molecule type" value="Genomic_DNA"/>
</dbReference>
<dbReference type="GO" id="GO:0005829">
    <property type="term" value="C:cytosol"/>
    <property type="evidence" value="ECO:0007669"/>
    <property type="project" value="TreeGrafter"/>
</dbReference>
<dbReference type="Pfam" id="PF03938">
    <property type="entry name" value="OmpH"/>
    <property type="match status" value="1"/>
</dbReference>
<evidence type="ECO:0000256" key="2">
    <source>
        <dbReference type="ARBA" id="ARBA00022729"/>
    </source>
</evidence>
<organism evidence="5">
    <name type="scientific">bioreactor metagenome</name>
    <dbReference type="NCBI Taxonomy" id="1076179"/>
    <lineage>
        <taxon>unclassified sequences</taxon>
        <taxon>metagenomes</taxon>
        <taxon>ecological metagenomes</taxon>
    </lineage>
</organism>
<evidence type="ECO:0000256" key="3">
    <source>
        <dbReference type="SAM" id="Coils"/>
    </source>
</evidence>
<dbReference type="SUPFAM" id="SSF111384">
    <property type="entry name" value="OmpH-like"/>
    <property type="match status" value="1"/>
</dbReference>
<name>A0A645EMM6_9ZZZZ</name>
<keyword evidence="2" id="KW-0732">Signal</keyword>
<evidence type="ECO:0008006" key="6">
    <source>
        <dbReference type="Google" id="ProtNLM"/>
    </source>
</evidence>
<proteinExistence type="inferred from homology"/>
<dbReference type="Gene3D" id="3.30.910.20">
    <property type="entry name" value="Skp domain"/>
    <property type="match status" value="1"/>
</dbReference>
<keyword evidence="4" id="KW-0472">Membrane</keyword>
<evidence type="ECO:0000256" key="4">
    <source>
        <dbReference type="SAM" id="Phobius"/>
    </source>
</evidence>
<dbReference type="AlphaFoldDB" id="A0A645EMM6"/>